<evidence type="ECO:0000313" key="10">
    <source>
        <dbReference type="EMBL" id="KHF38309.1"/>
    </source>
</evidence>
<dbReference type="CDD" id="cd01559">
    <property type="entry name" value="ADCL_like"/>
    <property type="match status" value="1"/>
</dbReference>
<evidence type="ECO:0000256" key="7">
    <source>
        <dbReference type="ARBA" id="ARBA00035633"/>
    </source>
</evidence>
<evidence type="ECO:0000313" key="11">
    <source>
        <dbReference type="Proteomes" id="UP000030832"/>
    </source>
</evidence>
<proteinExistence type="inferred from homology"/>
<dbReference type="OrthoDB" id="9805628at2"/>
<dbReference type="SUPFAM" id="SSF56752">
    <property type="entry name" value="D-aminoacid aminotransferase-like PLP-dependent enzymes"/>
    <property type="match status" value="1"/>
</dbReference>
<evidence type="ECO:0000256" key="5">
    <source>
        <dbReference type="ARBA" id="ARBA00022909"/>
    </source>
</evidence>
<dbReference type="InterPro" id="IPR017824">
    <property type="entry name" value="Aminodeoxychorismate_lyase_IV"/>
</dbReference>
<protein>
    <recommendedName>
        <fullName evidence="8">aminodeoxychorismate lyase</fullName>
        <ecNumber evidence="8">4.1.3.38</ecNumber>
    </recommendedName>
</protein>
<dbReference type="RefSeq" id="WP_034632988.1">
    <property type="nucleotide sequence ID" value="NZ_JRJU01000043.1"/>
</dbReference>
<dbReference type="EMBL" id="JRJU01000043">
    <property type="protein sequence ID" value="KHF38309.1"/>
    <property type="molecule type" value="Genomic_DNA"/>
</dbReference>
<keyword evidence="4" id="KW-0663">Pyridoxal phosphate</keyword>
<organism evidence="10 11">
    <name type="scientific">Halalkalibacter okhensis</name>
    <dbReference type="NCBI Taxonomy" id="333138"/>
    <lineage>
        <taxon>Bacteria</taxon>
        <taxon>Bacillati</taxon>
        <taxon>Bacillota</taxon>
        <taxon>Bacilli</taxon>
        <taxon>Bacillales</taxon>
        <taxon>Bacillaceae</taxon>
        <taxon>Halalkalibacter</taxon>
    </lineage>
</organism>
<dbReference type="InterPro" id="IPR050571">
    <property type="entry name" value="Class-IV_PLP-Dep_Aminotrnsfr"/>
</dbReference>
<dbReference type="PANTHER" id="PTHR42743:SF11">
    <property type="entry name" value="AMINODEOXYCHORISMATE LYASE"/>
    <property type="match status" value="1"/>
</dbReference>
<evidence type="ECO:0000256" key="8">
    <source>
        <dbReference type="ARBA" id="ARBA00035676"/>
    </source>
</evidence>
<dbReference type="EC" id="4.1.3.38" evidence="8"/>
<dbReference type="InterPro" id="IPR043132">
    <property type="entry name" value="BCAT-like_C"/>
</dbReference>
<dbReference type="InterPro" id="IPR043131">
    <property type="entry name" value="BCAT-like_N"/>
</dbReference>
<gene>
    <name evidence="10" type="ORF">LQ50_21905</name>
</gene>
<dbReference type="PANTHER" id="PTHR42743">
    <property type="entry name" value="AMINO-ACID AMINOTRANSFERASE"/>
    <property type="match status" value="1"/>
</dbReference>
<dbReference type="InterPro" id="IPR001544">
    <property type="entry name" value="Aminotrans_IV"/>
</dbReference>
<comment type="pathway">
    <text evidence="7">Cofactor biosynthesis; tetrahydrofolate biosynthesis; 4-aminobenzoate from chorismate: step 2/2.</text>
</comment>
<comment type="catalytic activity">
    <reaction evidence="9">
        <text>4-amino-4-deoxychorismate = 4-aminobenzoate + pyruvate + H(+)</text>
        <dbReference type="Rhea" id="RHEA:16201"/>
        <dbReference type="ChEBI" id="CHEBI:15361"/>
        <dbReference type="ChEBI" id="CHEBI:15378"/>
        <dbReference type="ChEBI" id="CHEBI:17836"/>
        <dbReference type="ChEBI" id="CHEBI:58406"/>
        <dbReference type="EC" id="4.1.3.38"/>
    </reaction>
</comment>
<dbReference type="Gene3D" id="3.20.10.10">
    <property type="entry name" value="D-amino Acid Aminotransferase, subunit A, domain 2"/>
    <property type="match status" value="1"/>
</dbReference>
<keyword evidence="5" id="KW-0289">Folate biosynthesis</keyword>
<dbReference type="GO" id="GO:0008652">
    <property type="term" value="P:amino acid biosynthetic process"/>
    <property type="evidence" value="ECO:0007669"/>
    <property type="project" value="UniProtKB-ARBA"/>
</dbReference>
<comment type="cofactor">
    <cofactor evidence="1">
        <name>pyridoxal 5'-phosphate</name>
        <dbReference type="ChEBI" id="CHEBI:597326"/>
    </cofactor>
</comment>
<dbReference type="Pfam" id="PF01063">
    <property type="entry name" value="Aminotran_4"/>
    <property type="match status" value="1"/>
</dbReference>
<dbReference type="GO" id="GO:0005829">
    <property type="term" value="C:cytosol"/>
    <property type="evidence" value="ECO:0007669"/>
    <property type="project" value="TreeGrafter"/>
</dbReference>
<dbReference type="GO" id="GO:0046656">
    <property type="term" value="P:folic acid biosynthetic process"/>
    <property type="evidence" value="ECO:0007669"/>
    <property type="project" value="UniProtKB-KW"/>
</dbReference>
<dbReference type="FunFam" id="3.20.10.10:FF:000002">
    <property type="entry name" value="D-alanine aminotransferase"/>
    <property type="match status" value="1"/>
</dbReference>
<evidence type="ECO:0000256" key="2">
    <source>
        <dbReference type="ARBA" id="ARBA00009320"/>
    </source>
</evidence>
<dbReference type="Proteomes" id="UP000030832">
    <property type="component" value="Unassembled WGS sequence"/>
</dbReference>
<keyword evidence="6 10" id="KW-0456">Lyase</keyword>
<evidence type="ECO:0000256" key="4">
    <source>
        <dbReference type="ARBA" id="ARBA00022898"/>
    </source>
</evidence>
<dbReference type="STRING" id="333138.LQ50_21905"/>
<evidence type="ECO:0000256" key="3">
    <source>
        <dbReference type="ARBA" id="ARBA00011738"/>
    </source>
</evidence>
<name>A0A0B0IE28_9BACI</name>
<dbReference type="GO" id="GO:0008696">
    <property type="term" value="F:4-amino-4-deoxychorismate lyase activity"/>
    <property type="evidence" value="ECO:0007669"/>
    <property type="project" value="UniProtKB-EC"/>
</dbReference>
<dbReference type="AlphaFoldDB" id="A0A0B0IE28"/>
<comment type="similarity">
    <text evidence="2">Belongs to the class-IV pyridoxal-phosphate-dependent aminotransferase family.</text>
</comment>
<reference evidence="10 11" key="1">
    <citation type="submission" date="2014-09" db="EMBL/GenBank/DDBJ databases">
        <title>Genome sequencing and annotation of Bacillus Okhensis strain Kh10-101T.</title>
        <authorList>
            <person name="Prakash J.S."/>
        </authorList>
    </citation>
    <scope>NUCLEOTIDE SEQUENCE [LARGE SCALE GENOMIC DNA]</scope>
    <source>
        <strain evidence="11">Kh10-101T</strain>
    </source>
</reference>
<dbReference type="NCBIfam" id="NF005800">
    <property type="entry name" value="PRK07650.1"/>
    <property type="match status" value="1"/>
</dbReference>
<evidence type="ECO:0000256" key="9">
    <source>
        <dbReference type="ARBA" id="ARBA00049529"/>
    </source>
</evidence>
<evidence type="ECO:0000256" key="6">
    <source>
        <dbReference type="ARBA" id="ARBA00023239"/>
    </source>
</evidence>
<accession>A0A0B0IE28</accession>
<dbReference type="InterPro" id="IPR036038">
    <property type="entry name" value="Aminotransferase-like"/>
</dbReference>
<dbReference type="GO" id="GO:0030170">
    <property type="term" value="F:pyridoxal phosphate binding"/>
    <property type="evidence" value="ECO:0007669"/>
    <property type="project" value="InterPro"/>
</dbReference>
<evidence type="ECO:0000256" key="1">
    <source>
        <dbReference type="ARBA" id="ARBA00001933"/>
    </source>
</evidence>
<dbReference type="Gene3D" id="3.30.470.10">
    <property type="match status" value="1"/>
</dbReference>
<dbReference type="eggNOG" id="COG0115">
    <property type="taxonomic scope" value="Bacteria"/>
</dbReference>
<keyword evidence="11" id="KW-1185">Reference proteome</keyword>
<comment type="subunit">
    <text evidence="3">Homodimer.</text>
</comment>
<comment type="caution">
    <text evidence="10">The sequence shown here is derived from an EMBL/GenBank/DDBJ whole genome shotgun (WGS) entry which is preliminary data.</text>
</comment>
<sequence>MFVYVNGQIVSKEQAVISAFDHGFMYGLGLFETFRVDDGHPFLLDDHFRRLQAGLKTLGISWSMGREEILRVIQQLLKANNLQSAYVRWNVSAGRQDLGLYTGEYEEPTVIVYMKPLPTTQAACKKANVLTIKRNTPEGSIRLKSHHYLNNVLAKREIGDDSNVEGIFLTEAGFIAEGVVSNLFWVKDQVVYTPAVETGILDGITRQFILALLEESGIAYEVGFYRPDDVLNADEAFITNSIQEIVTLSSFNGKLFQEEAMLAKWLKQQFHAYRKQLWSKLELKGGTRWNV</sequence>